<comment type="caution">
    <text evidence="1">The sequence shown here is derived from an EMBL/GenBank/DDBJ whole genome shotgun (WGS) entry which is preliminary data.</text>
</comment>
<organism evidence="1 2">
    <name type="scientific">Planotetraspora mira</name>
    <dbReference type="NCBI Taxonomy" id="58121"/>
    <lineage>
        <taxon>Bacteria</taxon>
        <taxon>Bacillati</taxon>
        <taxon>Actinomycetota</taxon>
        <taxon>Actinomycetes</taxon>
        <taxon>Streptosporangiales</taxon>
        <taxon>Streptosporangiaceae</taxon>
        <taxon>Planotetraspora</taxon>
    </lineage>
</organism>
<proteinExistence type="predicted"/>
<evidence type="ECO:0000313" key="2">
    <source>
        <dbReference type="Proteomes" id="UP000650628"/>
    </source>
</evidence>
<keyword evidence="2" id="KW-1185">Reference proteome</keyword>
<dbReference type="Pfam" id="PF19562">
    <property type="entry name" value="DUF6084"/>
    <property type="match status" value="1"/>
</dbReference>
<accession>A0A8J3TYJ0</accession>
<dbReference type="EMBL" id="BOOO01000036">
    <property type="protein sequence ID" value="GII32804.1"/>
    <property type="molecule type" value="Genomic_DNA"/>
</dbReference>
<name>A0A8J3TYJ0_9ACTN</name>
<dbReference type="Proteomes" id="UP000650628">
    <property type="component" value="Unassembled WGS sequence"/>
</dbReference>
<evidence type="ECO:0000313" key="1">
    <source>
        <dbReference type="EMBL" id="GII32804.1"/>
    </source>
</evidence>
<protein>
    <submittedName>
        <fullName evidence="1">Uncharacterized protein</fullName>
    </submittedName>
</protein>
<dbReference type="AlphaFoldDB" id="A0A8J3TYJ0"/>
<gene>
    <name evidence="1" type="ORF">Pmi06nite_62460</name>
</gene>
<dbReference type="InterPro" id="IPR045730">
    <property type="entry name" value="DUF6084"/>
</dbReference>
<sequence length="214" mass="24241">MSEPRFDCLGARPEPYAASPTMDFRLRITDPSPVHAILLHCQIRIEPQRRRYGPAEAALLGDLFGEPSRWGETLKPLHLAGVSVMVPGFEGSTEIDLQVPFTYDLEVAAGKYFAALDDGEIPLILLFSGTVFVRTESGFTVRQVPWHCESRHRLPVAVWRELMDRYFPGSGWLLLRRDTLRALHRYKSEHAVPTWDDAIDMLLGEARGLKEAQK</sequence>
<reference evidence="1 2" key="1">
    <citation type="submission" date="2021-01" db="EMBL/GenBank/DDBJ databases">
        <title>Whole genome shotgun sequence of Planotetraspora mira NBRC 15435.</title>
        <authorList>
            <person name="Komaki H."/>
            <person name="Tamura T."/>
        </authorList>
    </citation>
    <scope>NUCLEOTIDE SEQUENCE [LARGE SCALE GENOMIC DNA]</scope>
    <source>
        <strain evidence="1 2">NBRC 15435</strain>
    </source>
</reference>
<dbReference type="RefSeq" id="WP_203978639.1">
    <property type="nucleotide sequence ID" value="NZ_BOOO01000036.1"/>
</dbReference>